<comment type="caution">
    <text evidence="6">The sequence shown here is derived from an EMBL/GenBank/DDBJ whole genome shotgun (WGS) entry which is preliminary data.</text>
</comment>
<dbReference type="InterPro" id="IPR002748">
    <property type="entry name" value="CbiD"/>
</dbReference>
<dbReference type="PANTHER" id="PTHR35863:SF1">
    <property type="entry name" value="COBALT-PRECORRIN-5B C(1)-METHYLTRANSFERASE"/>
    <property type="match status" value="1"/>
</dbReference>
<dbReference type="EMBL" id="MKIE01000001">
    <property type="protein sequence ID" value="OHW63452.1"/>
    <property type="molecule type" value="Genomic_DNA"/>
</dbReference>
<evidence type="ECO:0000256" key="4">
    <source>
        <dbReference type="ARBA" id="ARBA00022691"/>
    </source>
</evidence>
<comment type="catalytic activity">
    <reaction evidence="5">
        <text>Co-precorrin-5B + S-adenosyl-L-methionine = Co-precorrin-6A + S-adenosyl-L-homocysteine</text>
        <dbReference type="Rhea" id="RHEA:26285"/>
        <dbReference type="ChEBI" id="CHEBI:57856"/>
        <dbReference type="ChEBI" id="CHEBI:59789"/>
        <dbReference type="ChEBI" id="CHEBI:60063"/>
        <dbReference type="ChEBI" id="CHEBI:60064"/>
        <dbReference type="EC" id="2.1.1.195"/>
    </reaction>
</comment>
<evidence type="ECO:0000256" key="2">
    <source>
        <dbReference type="ARBA" id="ARBA00022603"/>
    </source>
</evidence>
<dbReference type="InterPro" id="IPR036074">
    <property type="entry name" value="CbiD_sf"/>
</dbReference>
<dbReference type="NCBIfam" id="TIGR00312">
    <property type="entry name" value="cbiD"/>
    <property type="match status" value="1"/>
</dbReference>
<dbReference type="Proteomes" id="UP000180254">
    <property type="component" value="Unassembled WGS sequence"/>
</dbReference>
<dbReference type="Gene3D" id="3.30.2110.10">
    <property type="entry name" value="CbiD-like"/>
    <property type="match status" value="1"/>
</dbReference>
<name>A0A1S1VA43_9FIRM</name>
<dbReference type="STRING" id="39480.EUAN_03160"/>
<keyword evidence="3 5" id="KW-0808">Transferase</keyword>
<protein>
    <recommendedName>
        <fullName evidence="5">Cobalt-precorrin-5B C(1)-methyltransferase</fullName>
        <ecNumber evidence="5">2.1.1.195</ecNumber>
    </recommendedName>
    <alternativeName>
        <fullName evidence="5">Cobalt-precorrin-6A synthase</fullName>
    </alternativeName>
</protein>
<dbReference type="SUPFAM" id="SSF111342">
    <property type="entry name" value="CbiD-like"/>
    <property type="match status" value="1"/>
</dbReference>
<dbReference type="AlphaFoldDB" id="A0A1S1VA43"/>
<keyword evidence="7" id="KW-1185">Reference proteome</keyword>
<dbReference type="PANTHER" id="PTHR35863">
    <property type="entry name" value="COBALT-PRECORRIN-5B C(1)-METHYLTRANSFERASE"/>
    <property type="match status" value="1"/>
</dbReference>
<accession>A0A1S1VA43</accession>
<evidence type="ECO:0000313" key="6">
    <source>
        <dbReference type="EMBL" id="OHW63452.1"/>
    </source>
</evidence>
<dbReference type="UniPathway" id="UPA00148">
    <property type="reaction ID" value="UER00227"/>
</dbReference>
<organism evidence="6 7">
    <name type="scientific">Andreesenia angusta</name>
    <dbReference type="NCBI Taxonomy" id="39480"/>
    <lineage>
        <taxon>Bacteria</taxon>
        <taxon>Bacillati</taxon>
        <taxon>Bacillota</taxon>
        <taxon>Tissierellia</taxon>
        <taxon>Tissierellales</taxon>
        <taxon>Gottschalkiaceae</taxon>
        <taxon>Andreesenia</taxon>
    </lineage>
</organism>
<evidence type="ECO:0000256" key="5">
    <source>
        <dbReference type="HAMAP-Rule" id="MF_00787"/>
    </source>
</evidence>
<comment type="similarity">
    <text evidence="5">Belongs to the CbiD family.</text>
</comment>
<dbReference type="GO" id="GO:0043780">
    <property type="term" value="F:cobalt-precorrin-5B C1-methyltransferase activity"/>
    <property type="evidence" value="ECO:0007669"/>
    <property type="project" value="RHEA"/>
</dbReference>
<gene>
    <name evidence="5" type="primary">cbiD</name>
    <name evidence="6" type="ORF">EUAN_03160</name>
</gene>
<dbReference type="EC" id="2.1.1.195" evidence="5"/>
<dbReference type="GO" id="GO:0019251">
    <property type="term" value="P:anaerobic cobalamin biosynthetic process"/>
    <property type="evidence" value="ECO:0007669"/>
    <property type="project" value="UniProtKB-UniRule"/>
</dbReference>
<dbReference type="PIRSF" id="PIRSF026782">
    <property type="entry name" value="CbiD"/>
    <property type="match status" value="1"/>
</dbReference>
<dbReference type="Pfam" id="PF01888">
    <property type="entry name" value="CbiD"/>
    <property type="match status" value="1"/>
</dbReference>
<dbReference type="HAMAP" id="MF_00787">
    <property type="entry name" value="CbiD"/>
    <property type="match status" value="1"/>
</dbReference>
<keyword evidence="1 5" id="KW-0169">Cobalamin biosynthesis</keyword>
<sequence>MKKLEEYVIKDGKQLRCGYTTGSCATAATAGATRALLGMECEDTVEIDTPKGIKLEIELESLRLEGGAAICSVKKDSGDDPDVTNGIEIYSKVSLREDVELNIYGGVGIGRITVDGFWGKAGSWAINQTPRNMIEREIRKLTDRGLDIEIYAPEGVEMAAKTYNRNIGIEGGISIIGTSGIVEPMSEDALKKSIYLELESIRSRGGDAVALYPGNYGERIARKLYPDTPGVKISNYIGDSLLYAYSLGFRAFRLVGHIGKFSKLALGAFNTHSKVCDMRIESFAYYLALRGELETIERISSFIATEQAVAELVGSCPELFRDMEQGCIERVKRYLKDSDIDLEVKIYSMEYGVL</sequence>
<evidence type="ECO:0000256" key="3">
    <source>
        <dbReference type="ARBA" id="ARBA00022679"/>
    </source>
</evidence>
<evidence type="ECO:0000313" key="7">
    <source>
        <dbReference type="Proteomes" id="UP000180254"/>
    </source>
</evidence>
<dbReference type="RefSeq" id="WP_071060944.1">
    <property type="nucleotide sequence ID" value="NZ_MKIE01000001.1"/>
</dbReference>
<comment type="function">
    <text evidence="5">Catalyzes the methylation of C-1 in cobalt-precorrin-5B to form cobalt-precorrin-6A.</text>
</comment>
<keyword evidence="2 5" id="KW-0489">Methyltransferase</keyword>
<dbReference type="OrthoDB" id="6439987at2"/>
<evidence type="ECO:0000256" key="1">
    <source>
        <dbReference type="ARBA" id="ARBA00022573"/>
    </source>
</evidence>
<comment type="pathway">
    <text evidence="5">Cofactor biosynthesis; adenosylcobalamin biosynthesis; cob(II)yrinate a,c-diamide from sirohydrochlorin (anaerobic route): step 6/10.</text>
</comment>
<reference evidence="6 7" key="1">
    <citation type="submission" date="2016-09" db="EMBL/GenBank/DDBJ databases">
        <title>Genome sequence of Eubacterium angustum.</title>
        <authorList>
            <person name="Poehlein A."/>
            <person name="Daniel R."/>
        </authorList>
    </citation>
    <scope>NUCLEOTIDE SEQUENCE [LARGE SCALE GENOMIC DNA]</scope>
    <source>
        <strain evidence="6 7">DSM 1989</strain>
    </source>
</reference>
<keyword evidence="4 5" id="KW-0949">S-adenosyl-L-methionine</keyword>
<dbReference type="GO" id="GO:0032259">
    <property type="term" value="P:methylation"/>
    <property type="evidence" value="ECO:0007669"/>
    <property type="project" value="UniProtKB-KW"/>
</dbReference>
<proteinExistence type="inferred from homology"/>